<dbReference type="EMBL" id="LR798282">
    <property type="protein sequence ID" value="CAB5220200.1"/>
    <property type="molecule type" value="Genomic_DNA"/>
</dbReference>
<organism evidence="1">
    <name type="scientific">uncultured Caudovirales phage</name>
    <dbReference type="NCBI Taxonomy" id="2100421"/>
    <lineage>
        <taxon>Viruses</taxon>
        <taxon>Duplodnaviria</taxon>
        <taxon>Heunggongvirae</taxon>
        <taxon>Uroviricota</taxon>
        <taxon>Caudoviricetes</taxon>
        <taxon>Peduoviridae</taxon>
        <taxon>Maltschvirus</taxon>
        <taxon>Maltschvirus maltsch</taxon>
    </lineage>
</organism>
<evidence type="ECO:0000313" key="1">
    <source>
        <dbReference type="EMBL" id="CAB5220200.1"/>
    </source>
</evidence>
<protein>
    <submittedName>
        <fullName evidence="1">Uncharacterized protein</fullName>
    </submittedName>
</protein>
<sequence>MTAITMTDDEWTELFRPMTNPIDDNASCGGCMFETFGDDLAFVLKQNPLCVWTYQDDDNGIPCITSGYHLVNRIGYFVTEKPFDEDQDIYVTLDYESHDDEHVGD</sequence>
<gene>
    <name evidence="1" type="ORF">UFOVP235_2</name>
</gene>
<reference evidence="1" key="1">
    <citation type="submission" date="2020-05" db="EMBL/GenBank/DDBJ databases">
        <authorList>
            <person name="Chiriac C."/>
            <person name="Salcher M."/>
            <person name="Ghai R."/>
            <person name="Kavagutti S V."/>
        </authorList>
    </citation>
    <scope>NUCLEOTIDE SEQUENCE</scope>
</reference>
<accession>A0A6J7WR09</accession>
<name>A0A6J7WR09_9CAUD</name>
<proteinExistence type="predicted"/>